<dbReference type="RefSeq" id="XP_007402199.1">
    <property type="nucleotide sequence ID" value="XM_007402137.1"/>
</dbReference>
<proteinExistence type="predicted"/>
<gene>
    <name evidence="1" type="ORF">PHACADRAFT_265724</name>
</gene>
<keyword evidence="2" id="KW-1185">Reference proteome</keyword>
<evidence type="ECO:0000313" key="1">
    <source>
        <dbReference type="EMBL" id="EKM49252.1"/>
    </source>
</evidence>
<dbReference type="InParanoid" id="K5WGC6"/>
<dbReference type="AlphaFoldDB" id="K5WGC6"/>
<protein>
    <submittedName>
        <fullName evidence="1">Uncharacterized protein</fullName>
    </submittedName>
</protein>
<dbReference type="EMBL" id="JH930498">
    <property type="protein sequence ID" value="EKM49252.1"/>
    <property type="molecule type" value="Genomic_DNA"/>
</dbReference>
<sequence length="58" mass="6485">SCLGRYSAPERRHALYAPLPVSESQKSVQKGWPSLKEGHRFSLSAEQNYHQNDTALAS</sequence>
<evidence type="ECO:0000313" key="2">
    <source>
        <dbReference type="Proteomes" id="UP000008370"/>
    </source>
</evidence>
<reference evidence="1 2" key="1">
    <citation type="journal article" date="2012" name="BMC Genomics">
        <title>Comparative genomics of the white-rot fungi, Phanerochaete carnosa and P. chrysosporium, to elucidate the genetic basis of the distinct wood types they colonize.</title>
        <authorList>
            <person name="Suzuki H."/>
            <person name="MacDonald J."/>
            <person name="Syed K."/>
            <person name="Salamov A."/>
            <person name="Hori C."/>
            <person name="Aerts A."/>
            <person name="Henrissat B."/>
            <person name="Wiebenga A."/>
            <person name="vanKuyk P.A."/>
            <person name="Barry K."/>
            <person name="Lindquist E."/>
            <person name="LaButti K."/>
            <person name="Lapidus A."/>
            <person name="Lucas S."/>
            <person name="Coutinho P."/>
            <person name="Gong Y."/>
            <person name="Samejima M."/>
            <person name="Mahadevan R."/>
            <person name="Abou-Zaid M."/>
            <person name="de Vries R.P."/>
            <person name="Igarashi K."/>
            <person name="Yadav J.S."/>
            <person name="Grigoriev I.V."/>
            <person name="Master E.R."/>
        </authorList>
    </citation>
    <scope>NUCLEOTIDE SEQUENCE [LARGE SCALE GENOMIC DNA]</scope>
    <source>
        <strain evidence="1 2">HHB-10118-sp</strain>
    </source>
</reference>
<name>K5WGC6_PHACS</name>
<dbReference type="HOGENOM" id="CLU_2984609_0_0_1"/>
<dbReference type="Proteomes" id="UP000008370">
    <property type="component" value="Unassembled WGS sequence"/>
</dbReference>
<feature type="non-terminal residue" evidence="1">
    <location>
        <position position="1"/>
    </location>
</feature>
<dbReference type="GeneID" id="18919183"/>
<accession>K5WGC6</accession>
<organism evidence="1 2">
    <name type="scientific">Phanerochaete carnosa (strain HHB-10118-sp)</name>
    <name type="common">White-rot fungus</name>
    <name type="synonym">Peniophora carnosa</name>
    <dbReference type="NCBI Taxonomy" id="650164"/>
    <lineage>
        <taxon>Eukaryota</taxon>
        <taxon>Fungi</taxon>
        <taxon>Dikarya</taxon>
        <taxon>Basidiomycota</taxon>
        <taxon>Agaricomycotina</taxon>
        <taxon>Agaricomycetes</taxon>
        <taxon>Polyporales</taxon>
        <taxon>Phanerochaetaceae</taxon>
        <taxon>Phanerochaete</taxon>
    </lineage>
</organism>
<dbReference type="KEGG" id="pco:PHACADRAFT_265724"/>